<dbReference type="GeneID" id="65563574"/>
<dbReference type="GO" id="GO:0016811">
    <property type="term" value="F:hydrolase activity, acting on carbon-nitrogen (but not peptide) bonds, in linear amides"/>
    <property type="evidence" value="ECO:0007669"/>
    <property type="project" value="TreeGrafter"/>
</dbReference>
<sequence length="198" mass="22812">MKVLIVAPHPDDETLCCGGTIQIFKEMGYEVNVVIITDGRYGSSDERLRGSMELVEIRRQEALRASKILGVDNVTFLNFEDSKVSEREKEVEDALKSLMGDAVFSPIRFDNHADHSTIGKIVEKIFPNAYFYIIWGSFQGGWKEIRFDIKRYKEVKLRALQEYKSQIGGLPLEKFTGDYEVFWVKEVLKESNNYNVKI</sequence>
<dbReference type="OrthoDB" id="70547at2157"/>
<dbReference type="Pfam" id="PF02585">
    <property type="entry name" value="PIG-L"/>
    <property type="match status" value="1"/>
</dbReference>
<dbReference type="AlphaFoldDB" id="A0A8F5BPR4"/>
<dbReference type="PANTHER" id="PTHR12993">
    <property type="entry name" value="N-ACETYLGLUCOSAMINYL-PHOSPHATIDYLINOSITOL DE-N-ACETYLASE-RELATED"/>
    <property type="match status" value="1"/>
</dbReference>
<reference evidence="1" key="1">
    <citation type="journal article" date="2021" name="Environ. Microbiol.">
        <title>New insights into the diversity and evolution of the archaeal mobilome from three complete genomes of Saccharolobus shibatae.</title>
        <authorList>
            <person name="Medvedeva S."/>
            <person name="Brandt D."/>
            <person name="Cvirkaite-Krupovic V."/>
            <person name="Liu Y."/>
            <person name="Severinov K."/>
            <person name="Ishino S."/>
            <person name="Ishino Y."/>
            <person name="Prangishvili D."/>
            <person name="Kalinowski J."/>
            <person name="Krupovic M."/>
        </authorList>
    </citation>
    <scope>NUCLEOTIDE SEQUENCE</scope>
    <source>
        <strain evidence="1">B12</strain>
    </source>
</reference>
<dbReference type="InterPro" id="IPR003737">
    <property type="entry name" value="GlcNAc_PI_deacetylase-related"/>
</dbReference>
<evidence type="ECO:0008006" key="3">
    <source>
        <dbReference type="Google" id="ProtNLM"/>
    </source>
</evidence>
<protein>
    <recommendedName>
        <fullName evidence="3">PIG-L family deacetylase</fullName>
    </recommendedName>
</protein>
<dbReference type="KEGG" id="sshi:J5U23_02078"/>
<dbReference type="RefSeq" id="WP_218266076.1">
    <property type="nucleotide sequence ID" value="NZ_CP077717.1"/>
</dbReference>
<dbReference type="Proteomes" id="UP000694018">
    <property type="component" value="Chromosome"/>
</dbReference>
<name>A0A8F5BPR4_SACSH</name>
<accession>A0A8F5BPR4</accession>
<evidence type="ECO:0000313" key="1">
    <source>
        <dbReference type="EMBL" id="QXJ29209.1"/>
    </source>
</evidence>
<organism evidence="1 2">
    <name type="scientific">Saccharolobus shibatae (strain ATCC 51178 / DSM 5389 / JCM 8931 / NBRC 15437 / B12)</name>
    <name type="common">Sulfolobus shibatae</name>
    <dbReference type="NCBI Taxonomy" id="523848"/>
    <lineage>
        <taxon>Archaea</taxon>
        <taxon>Thermoproteota</taxon>
        <taxon>Thermoprotei</taxon>
        <taxon>Sulfolobales</taxon>
        <taxon>Sulfolobaceae</taxon>
        <taxon>Saccharolobus</taxon>
    </lineage>
</organism>
<evidence type="ECO:0000313" key="2">
    <source>
        <dbReference type="Proteomes" id="UP000694018"/>
    </source>
</evidence>
<proteinExistence type="predicted"/>
<gene>
    <name evidence="1" type="ORF">J5U23_02078</name>
</gene>
<dbReference type="PANTHER" id="PTHR12993:SF11">
    <property type="entry name" value="N-ACETYLGLUCOSAMINYL-PHOSPHATIDYLINOSITOL DE-N-ACETYLASE"/>
    <property type="match status" value="1"/>
</dbReference>
<dbReference type="EMBL" id="CP077717">
    <property type="protein sequence ID" value="QXJ29209.1"/>
    <property type="molecule type" value="Genomic_DNA"/>
</dbReference>